<organism evidence="2">
    <name type="scientific">Puccinia triticina (isolate 1-1 / race 1 (BBBD))</name>
    <name type="common">Brown leaf rust fungus</name>
    <dbReference type="NCBI Taxonomy" id="630390"/>
    <lineage>
        <taxon>Eukaryota</taxon>
        <taxon>Fungi</taxon>
        <taxon>Dikarya</taxon>
        <taxon>Basidiomycota</taxon>
        <taxon>Pucciniomycotina</taxon>
        <taxon>Pucciniomycetes</taxon>
        <taxon>Pucciniales</taxon>
        <taxon>Pucciniaceae</taxon>
        <taxon>Puccinia</taxon>
    </lineage>
</organism>
<reference evidence="2" key="2">
    <citation type="submission" date="2016-05" db="EMBL/GenBank/DDBJ databases">
        <title>Comparative analysis highlights variable genome content of wheat rusts and divergence of the mating loci.</title>
        <authorList>
            <person name="Cuomo C.A."/>
            <person name="Bakkeren G."/>
            <person name="Szabo L."/>
            <person name="Khalil H."/>
            <person name="Joly D."/>
            <person name="Goldberg J."/>
            <person name="Young S."/>
            <person name="Zeng Q."/>
            <person name="Fellers J."/>
        </authorList>
    </citation>
    <scope>NUCLEOTIDE SEQUENCE [LARGE SCALE GENOMIC DNA]</scope>
    <source>
        <strain evidence="2">1-1 BBBD Race 1</strain>
    </source>
</reference>
<dbReference type="EnsemblFungi" id="PTTG_02905-t43_1">
    <property type="protein sequence ID" value="PTTG_02905-t43_1-p1"/>
    <property type="gene ID" value="PTTG_02905"/>
</dbReference>
<dbReference type="Proteomes" id="UP000005240">
    <property type="component" value="Unassembled WGS sequence"/>
</dbReference>
<reference evidence="3" key="4">
    <citation type="submission" date="2025-05" db="UniProtKB">
        <authorList>
            <consortium name="EnsemblFungi"/>
        </authorList>
    </citation>
    <scope>IDENTIFICATION</scope>
    <source>
        <strain evidence="3">isolate 1-1 / race 1 (BBBD)</strain>
    </source>
</reference>
<evidence type="ECO:0000313" key="4">
    <source>
        <dbReference type="Proteomes" id="UP000005240"/>
    </source>
</evidence>
<proteinExistence type="predicted"/>
<feature type="compositionally biased region" description="Low complexity" evidence="1">
    <location>
        <begin position="73"/>
        <end position="88"/>
    </location>
</feature>
<accession>A0A180GN58</accession>
<dbReference type="AlphaFoldDB" id="A0A0C4EQ50"/>
<evidence type="ECO:0000313" key="2">
    <source>
        <dbReference type="EMBL" id="OAV94105.1"/>
    </source>
</evidence>
<gene>
    <name evidence="2" type="ORF">PTTG_02905</name>
</gene>
<feature type="compositionally biased region" description="Polar residues" evidence="1">
    <location>
        <begin position="90"/>
        <end position="101"/>
    </location>
</feature>
<keyword evidence="4" id="KW-1185">Reference proteome</keyword>
<feature type="non-terminal residue" evidence="2">
    <location>
        <position position="172"/>
    </location>
</feature>
<feature type="region of interest" description="Disordered" evidence="1">
    <location>
        <begin position="1"/>
        <end position="101"/>
    </location>
</feature>
<sequence>MSQNLDNLSASMIDNNPVSPSDDTDVTARLTRSQAADASAKANPIPQASSEKPSEPQPNATAKPTGNKKSKSAKPTAKNAPATANPATLEATNKETGNPETNQLSEAIGAKHVIDVDSIPKQVEQPTQTSDAPERAKDELVAIMLEAALKAGRDSDQVKSDMYFNCYKAMIL</sequence>
<reference evidence="2" key="1">
    <citation type="submission" date="2009-11" db="EMBL/GenBank/DDBJ databases">
        <authorList>
            <consortium name="The Broad Institute Genome Sequencing Platform"/>
            <person name="Ward D."/>
            <person name="Feldgarden M."/>
            <person name="Earl A."/>
            <person name="Young S.K."/>
            <person name="Zeng Q."/>
            <person name="Koehrsen M."/>
            <person name="Alvarado L."/>
            <person name="Berlin A."/>
            <person name="Bochicchio J."/>
            <person name="Borenstein D."/>
            <person name="Chapman S.B."/>
            <person name="Chen Z."/>
            <person name="Engels R."/>
            <person name="Freedman E."/>
            <person name="Gellesch M."/>
            <person name="Goldberg J."/>
            <person name="Griggs A."/>
            <person name="Gujja S."/>
            <person name="Heilman E."/>
            <person name="Heiman D."/>
            <person name="Hepburn T."/>
            <person name="Howarth C."/>
            <person name="Jen D."/>
            <person name="Larson L."/>
            <person name="Lewis B."/>
            <person name="Mehta T."/>
            <person name="Park D."/>
            <person name="Pearson M."/>
            <person name="Roberts A."/>
            <person name="Saif S."/>
            <person name="Shea T."/>
            <person name="Shenoy N."/>
            <person name="Sisk P."/>
            <person name="Stolte C."/>
            <person name="Sykes S."/>
            <person name="Thomson T."/>
            <person name="Walk T."/>
            <person name="White J."/>
            <person name="Yandava C."/>
            <person name="Izard J."/>
            <person name="Baranova O.V."/>
            <person name="Blanton J.M."/>
            <person name="Tanner A.C."/>
            <person name="Dewhirst F.E."/>
            <person name="Haas B."/>
            <person name="Nusbaum C."/>
            <person name="Birren B."/>
        </authorList>
    </citation>
    <scope>NUCLEOTIDE SEQUENCE [LARGE SCALE GENOMIC DNA]</scope>
    <source>
        <strain evidence="2">1-1 BBBD Race 1</strain>
    </source>
</reference>
<accession>A0A0C4EQ50</accession>
<feature type="compositionally biased region" description="Polar residues" evidence="1">
    <location>
        <begin position="1"/>
        <end position="21"/>
    </location>
</feature>
<evidence type="ECO:0000313" key="3">
    <source>
        <dbReference type="EnsemblFungi" id="PTTG_02905-t43_1-p1"/>
    </source>
</evidence>
<dbReference type="EMBL" id="ADAS02000043">
    <property type="protein sequence ID" value="OAV94105.1"/>
    <property type="molecule type" value="Genomic_DNA"/>
</dbReference>
<evidence type="ECO:0000256" key="1">
    <source>
        <dbReference type="SAM" id="MobiDB-lite"/>
    </source>
</evidence>
<reference evidence="3 4" key="3">
    <citation type="journal article" date="2017" name="G3 (Bethesda)">
        <title>Comparative analysis highlights variable genome content of wheat rusts and divergence of the mating loci.</title>
        <authorList>
            <person name="Cuomo C.A."/>
            <person name="Bakkeren G."/>
            <person name="Khalil H.B."/>
            <person name="Panwar V."/>
            <person name="Joly D."/>
            <person name="Linning R."/>
            <person name="Sakthikumar S."/>
            <person name="Song X."/>
            <person name="Adiconis X."/>
            <person name="Fan L."/>
            <person name="Goldberg J.M."/>
            <person name="Levin J.Z."/>
            <person name="Young S."/>
            <person name="Zeng Q."/>
            <person name="Anikster Y."/>
            <person name="Bruce M."/>
            <person name="Wang M."/>
            <person name="Yin C."/>
            <person name="McCallum B."/>
            <person name="Szabo L.J."/>
            <person name="Hulbert S."/>
            <person name="Chen X."/>
            <person name="Fellers J.P."/>
        </authorList>
    </citation>
    <scope>NUCLEOTIDE SEQUENCE</scope>
    <source>
        <strain evidence="3">isolate 1-1 / race 1 (BBBD)</strain>
        <strain evidence="4">Isolate 1-1 / race 1 (BBBD)</strain>
    </source>
</reference>
<protein>
    <submittedName>
        <fullName evidence="2 3">Uncharacterized protein</fullName>
    </submittedName>
</protein>
<name>A0A0C4EQ50_PUCT1</name>
<dbReference type="VEuPathDB" id="FungiDB:PTTG_02905"/>
<feature type="compositionally biased region" description="Polar residues" evidence="1">
    <location>
        <begin position="46"/>
        <end position="64"/>
    </location>
</feature>